<sequence>MGNSLFKLQQICYRRLHSKNNRSQNSAVADNTCYKEGTPMINSIPHEILGEILANVASSSLVDHLNANQTCKLFNEAGQDEFILRHASIDKLPVIQWTPKREVASFLKRCEHAQNPEILYRQGMV</sequence>
<dbReference type="InterPro" id="IPR036047">
    <property type="entry name" value="F-box-like_dom_sf"/>
</dbReference>
<evidence type="ECO:0000259" key="1">
    <source>
        <dbReference type="Pfam" id="PF23310"/>
    </source>
</evidence>
<name>A0AA41VVM2_PAPNU</name>
<organism evidence="2 3">
    <name type="scientific">Papaver nudicaule</name>
    <name type="common">Iceland poppy</name>
    <dbReference type="NCBI Taxonomy" id="74823"/>
    <lineage>
        <taxon>Eukaryota</taxon>
        <taxon>Viridiplantae</taxon>
        <taxon>Streptophyta</taxon>
        <taxon>Embryophyta</taxon>
        <taxon>Tracheophyta</taxon>
        <taxon>Spermatophyta</taxon>
        <taxon>Magnoliopsida</taxon>
        <taxon>Ranunculales</taxon>
        <taxon>Papaveraceae</taxon>
        <taxon>Papaveroideae</taxon>
        <taxon>Papaver</taxon>
    </lineage>
</organism>
<dbReference type="AlphaFoldDB" id="A0AA41VVM2"/>
<proteinExistence type="predicted"/>
<gene>
    <name evidence="2" type="ORF">MKW94_012345</name>
</gene>
<comment type="caution">
    <text evidence="2">The sequence shown here is derived from an EMBL/GenBank/DDBJ whole genome shotgun (WGS) entry which is preliminary data.</text>
</comment>
<protein>
    <recommendedName>
        <fullName evidence="1">At2g35280-like TPR domain-containing protein</fullName>
    </recommendedName>
</protein>
<evidence type="ECO:0000313" key="3">
    <source>
        <dbReference type="Proteomes" id="UP001177140"/>
    </source>
</evidence>
<evidence type="ECO:0000313" key="2">
    <source>
        <dbReference type="EMBL" id="MCL7048311.1"/>
    </source>
</evidence>
<dbReference type="Pfam" id="PF23310">
    <property type="entry name" value="TPR_27"/>
    <property type="match status" value="1"/>
</dbReference>
<accession>A0AA41VVM2</accession>
<dbReference type="SUPFAM" id="SSF81383">
    <property type="entry name" value="F-box domain"/>
    <property type="match status" value="1"/>
</dbReference>
<dbReference type="InterPro" id="IPR040338">
    <property type="entry name" value="At1g67623-like"/>
</dbReference>
<dbReference type="PANTHER" id="PTHR33784">
    <property type="entry name" value="OS05G0482100 PROTEIN"/>
    <property type="match status" value="1"/>
</dbReference>
<dbReference type="EMBL" id="JAJJMA010303232">
    <property type="protein sequence ID" value="MCL7048311.1"/>
    <property type="molecule type" value="Genomic_DNA"/>
</dbReference>
<reference evidence="2" key="1">
    <citation type="submission" date="2022-03" db="EMBL/GenBank/DDBJ databases">
        <title>A functionally conserved STORR gene fusion in Papaver species that diverged 16.8 million years ago.</title>
        <authorList>
            <person name="Catania T."/>
        </authorList>
    </citation>
    <scope>NUCLEOTIDE SEQUENCE</scope>
    <source>
        <strain evidence="2">S-191538</strain>
    </source>
</reference>
<keyword evidence="3" id="KW-1185">Reference proteome</keyword>
<feature type="non-terminal residue" evidence="2">
    <location>
        <position position="1"/>
    </location>
</feature>
<dbReference type="PANTHER" id="PTHR33784:SF10">
    <property type="entry name" value="F-BOX PROTEIN"/>
    <property type="match status" value="1"/>
</dbReference>
<dbReference type="InterPro" id="IPR057136">
    <property type="entry name" value="At2g35280_TPR_dom"/>
</dbReference>
<dbReference type="Proteomes" id="UP001177140">
    <property type="component" value="Unassembled WGS sequence"/>
</dbReference>
<feature type="domain" description="At2g35280-like TPR" evidence="1">
    <location>
        <begin position="91"/>
        <end position="125"/>
    </location>
</feature>